<keyword evidence="2" id="KW-1185">Reference proteome</keyword>
<evidence type="ECO:0000313" key="1">
    <source>
        <dbReference type="EMBL" id="PXF42879.1"/>
    </source>
</evidence>
<organism evidence="1 2">
    <name type="scientific">Gracilariopsis chorda</name>
    <dbReference type="NCBI Taxonomy" id="448386"/>
    <lineage>
        <taxon>Eukaryota</taxon>
        <taxon>Rhodophyta</taxon>
        <taxon>Florideophyceae</taxon>
        <taxon>Rhodymeniophycidae</taxon>
        <taxon>Gracilariales</taxon>
        <taxon>Gracilariaceae</taxon>
        <taxon>Gracilariopsis</taxon>
    </lineage>
</organism>
<proteinExistence type="predicted"/>
<protein>
    <submittedName>
        <fullName evidence="1">Uncharacterized protein</fullName>
    </submittedName>
</protein>
<dbReference type="EMBL" id="NBIV01000146">
    <property type="protein sequence ID" value="PXF42879.1"/>
    <property type="molecule type" value="Genomic_DNA"/>
</dbReference>
<comment type="caution">
    <text evidence="1">The sequence shown here is derived from an EMBL/GenBank/DDBJ whole genome shotgun (WGS) entry which is preliminary data.</text>
</comment>
<accession>A0A2V3ILD8</accession>
<gene>
    <name evidence="1" type="ORF">BWQ96_07387</name>
</gene>
<dbReference type="AlphaFoldDB" id="A0A2V3ILD8"/>
<dbReference type="Proteomes" id="UP000247409">
    <property type="component" value="Unassembled WGS sequence"/>
</dbReference>
<evidence type="ECO:0000313" key="2">
    <source>
        <dbReference type="Proteomes" id="UP000247409"/>
    </source>
</evidence>
<sequence length="172" mass="19522">MFRSLRNSAFHAVISALDGIAIAMKCTSLREAPDPIKYYNRKKLFALCVQATVQVDSVLPSFNHFISSYALPKSDPLPLLPEKLRSQREIPPRYDPHALEQVLYQWWESAGLENRDLFGIVSDIAVQALSDSREDFNFFDFKVIPFASGKLIREAYDTSDAFFGRKQTLAVS</sequence>
<name>A0A2V3ILD8_9FLOR</name>
<reference evidence="1 2" key="1">
    <citation type="journal article" date="2018" name="Mol. Biol. Evol.">
        <title>Analysis of the draft genome of the red seaweed Gracilariopsis chorda provides insights into genome size evolution in Rhodophyta.</title>
        <authorList>
            <person name="Lee J."/>
            <person name="Yang E.C."/>
            <person name="Graf L."/>
            <person name="Yang J.H."/>
            <person name="Qiu H."/>
            <person name="Zel Zion U."/>
            <person name="Chan C.X."/>
            <person name="Stephens T.G."/>
            <person name="Weber A.P.M."/>
            <person name="Boo G.H."/>
            <person name="Boo S.M."/>
            <person name="Kim K.M."/>
            <person name="Shin Y."/>
            <person name="Jung M."/>
            <person name="Lee S.J."/>
            <person name="Yim H.S."/>
            <person name="Lee J.H."/>
            <person name="Bhattacharya D."/>
            <person name="Yoon H.S."/>
        </authorList>
    </citation>
    <scope>NUCLEOTIDE SEQUENCE [LARGE SCALE GENOMIC DNA]</scope>
    <source>
        <strain evidence="1 2">SKKU-2015</strain>
        <tissue evidence="1">Whole body</tissue>
    </source>
</reference>